<dbReference type="KEGG" id="ote:Oter_0612"/>
<dbReference type="AlphaFoldDB" id="B1ZTF7"/>
<dbReference type="RefSeq" id="WP_012373440.1">
    <property type="nucleotide sequence ID" value="NC_010571.1"/>
</dbReference>
<evidence type="ECO:0000313" key="2">
    <source>
        <dbReference type="EMBL" id="ACB73902.1"/>
    </source>
</evidence>
<gene>
    <name evidence="2" type="ordered locus">Oter_0612</name>
</gene>
<reference evidence="2 3" key="1">
    <citation type="journal article" date="2011" name="J. Bacteriol.">
        <title>Genome sequence of the verrucomicrobium Opitutus terrae PB90-1, an abundant inhabitant of rice paddy soil ecosystems.</title>
        <authorList>
            <person name="van Passel M.W."/>
            <person name="Kant R."/>
            <person name="Palva A."/>
            <person name="Copeland A."/>
            <person name="Lucas S."/>
            <person name="Lapidus A."/>
            <person name="Glavina del Rio T."/>
            <person name="Pitluck S."/>
            <person name="Goltsman E."/>
            <person name="Clum A."/>
            <person name="Sun H."/>
            <person name="Schmutz J."/>
            <person name="Larimer F.W."/>
            <person name="Land M.L."/>
            <person name="Hauser L."/>
            <person name="Kyrpides N."/>
            <person name="Mikhailova N."/>
            <person name="Richardson P.P."/>
            <person name="Janssen P.H."/>
            <person name="de Vos W.M."/>
            <person name="Smidt H."/>
        </authorList>
    </citation>
    <scope>NUCLEOTIDE SEQUENCE [LARGE SCALE GENOMIC DNA]</scope>
    <source>
        <strain evidence="3">DSM 11246 / JCM 15787 / PB90-1</strain>
    </source>
</reference>
<evidence type="ECO:0000256" key="1">
    <source>
        <dbReference type="SAM" id="SignalP"/>
    </source>
</evidence>
<dbReference type="EMBL" id="CP001032">
    <property type="protein sequence ID" value="ACB73902.1"/>
    <property type="molecule type" value="Genomic_DNA"/>
</dbReference>
<sequence>MKLRFVSSRSTRGVLSALAFALGFAGTSSAAVTWQDIQFGGFASQGYLLSSANDYLGETSDGTFDFREYALNASWAKGKFRIGAQAFGQKLGQYGEDRIKLDWATIDYQPAQWLGFRAGRVKMPRGLYNEALDLDSVRPFVLLPQSVYDARLRDFNAAFNGAMIFGNISLRQAGSVDYRLFYGDIPMSTSSGASDYFNNDQPFPNTSIGMDAVYGGSVFWNTPATGLRVGYSYSTFENFGVDRIAYYGGMTIPLQKLTSNHHRHLLSAEYTYGDWIFAAEAGWENAHSVILMAGQPSGSVADFDSDYYYVSVARRVHARVELGAYVSHSHDATVLIPAQAGLSLPPLSQTDYAVSAKFDLNEHLIFKLEGHYLDGSGKLFDTPAHPQPFVQRDNSWTMVAAKMTLSF</sequence>
<proteinExistence type="predicted"/>
<dbReference type="STRING" id="452637.Oter_0612"/>
<dbReference type="HOGENOM" id="CLU_049016_0_0_0"/>
<evidence type="ECO:0008006" key="4">
    <source>
        <dbReference type="Google" id="ProtNLM"/>
    </source>
</evidence>
<dbReference type="Proteomes" id="UP000007013">
    <property type="component" value="Chromosome"/>
</dbReference>
<protein>
    <recommendedName>
        <fullName evidence="4">Porin</fullName>
    </recommendedName>
</protein>
<keyword evidence="1" id="KW-0732">Signal</keyword>
<dbReference type="OrthoDB" id="197869at2"/>
<accession>B1ZTF7</accession>
<organism evidence="2 3">
    <name type="scientific">Opitutus terrae (strain DSM 11246 / JCM 15787 / PB90-1)</name>
    <dbReference type="NCBI Taxonomy" id="452637"/>
    <lineage>
        <taxon>Bacteria</taxon>
        <taxon>Pseudomonadati</taxon>
        <taxon>Verrucomicrobiota</taxon>
        <taxon>Opitutia</taxon>
        <taxon>Opitutales</taxon>
        <taxon>Opitutaceae</taxon>
        <taxon>Opitutus</taxon>
    </lineage>
</organism>
<keyword evidence="3" id="KW-1185">Reference proteome</keyword>
<dbReference type="eggNOG" id="COG3203">
    <property type="taxonomic scope" value="Bacteria"/>
</dbReference>
<feature type="signal peptide" evidence="1">
    <location>
        <begin position="1"/>
        <end position="30"/>
    </location>
</feature>
<feature type="chain" id="PRO_5002774452" description="Porin" evidence="1">
    <location>
        <begin position="31"/>
        <end position="407"/>
    </location>
</feature>
<dbReference type="SUPFAM" id="SSF56935">
    <property type="entry name" value="Porins"/>
    <property type="match status" value="1"/>
</dbReference>
<name>B1ZTF7_OPITP</name>
<evidence type="ECO:0000313" key="3">
    <source>
        <dbReference type="Proteomes" id="UP000007013"/>
    </source>
</evidence>